<evidence type="ECO:0000256" key="4">
    <source>
        <dbReference type="SAM" id="Coils"/>
    </source>
</evidence>
<evidence type="ECO:0000259" key="7">
    <source>
        <dbReference type="PROSITE" id="PS50111"/>
    </source>
</evidence>
<comment type="caution">
    <text evidence="9">The sequence shown here is derived from an EMBL/GenBank/DDBJ whole genome shotgun (WGS) entry which is preliminary data.</text>
</comment>
<protein>
    <submittedName>
        <fullName evidence="9">Chemotaxis protein</fullName>
    </submittedName>
</protein>
<dbReference type="CDD" id="cd11386">
    <property type="entry name" value="MCP_signal"/>
    <property type="match status" value="1"/>
</dbReference>
<dbReference type="Pfam" id="PF00672">
    <property type="entry name" value="HAMP"/>
    <property type="match status" value="1"/>
</dbReference>
<feature type="coiled-coil region" evidence="4">
    <location>
        <begin position="623"/>
        <end position="657"/>
    </location>
</feature>
<feature type="transmembrane region" description="Helical" evidence="5">
    <location>
        <begin position="44"/>
        <end position="66"/>
    </location>
</feature>
<feature type="domain" description="HAMP" evidence="8">
    <location>
        <begin position="393"/>
        <end position="445"/>
    </location>
</feature>
<accession>A0A2N6L7K0</accession>
<dbReference type="CDD" id="cd06225">
    <property type="entry name" value="HAMP"/>
    <property type="match status" value="1"/>
</dbReference>
<dbReference type="Gene3D" id="3.30.450.40">
    <property type="match status" value="1"/>
</dbReference>
<dbReference type="Gene3D" id="6.10.340.10">
    <property type="match status" value="1"/>
</dbReference>
<dbReference type="AlphaFoldDB" id="A0A2N6L7K0"/>
<dbReference type="EMBL" id="NMQE01000742">
    <property type="protein sequence ID" value="PMB18015.1"/>
    <property type="molecule type" value="Genomic_DNA"/>
</dbReference>
<evidence type="ECO:0000259" key="8">
    <source>
        <dbReference type="PROSITE" id="PS50885"/>
    </source>
</evidence>
<feature type="transmembrane region" description="Helical" evidence="5">
    <location>
        <begin position="371"/>
        <end position="391"/>
    </location>
</feature>
<dbReference type="InterPro" id="IPR003018">
    <property type="entry name" value="GAF"/>
</dbReference>
<keyword evidence="5" id="KW-0472">Membrane</keyword>
<dbReference type="GO" id="GO:0004888">
    <property type="term" value="F:transmembrane signaling receptor activity"/>
    <property type="evidence" value="ECO:0007669"/>
    <property type="project" value="InterPro"/>
</dbReference>
<dbReference type="Gene3D" id="1.10.287.950">
    <property type="entry name" value="Methyl-accepting chemotaxis protein"/>
    <property type="match status" value="1"/>
</dbReference>
<proteinExistence type="inferred from homology"/>
<reference evidence="9 10" key="1">
    <citation type="submission" date="2017-07" db="EMBL/GenBank/DDBJ databases">
        <title>Genomes of Fischerella (Mastigocladus) sp. strains.</title>
        <authorList>
            <person name="Miller S.R."/>
        </authorList>
    </citation>
    <scope>NUCLEOTIDE SEQUENCE [LARGE SCALE GENOMIC DNA]</scope>
    <source>
        <strain evidence="9 10">CCMEE 5318</strain>
    </source>
</reference>
<dbReference type="PROSITE" id="PS50885">
    <property type="entry name" value="HAMP"/>
    <property type="match status" value="2"/>
</dbReference>
<dbReference type="SMART" id="SM00283">
    <property type="entry name" value="MA"/>
    <property type="match status" value="1"/>
</dbReference>
<dbReference type="SMART" id="SM00304">
    <property type="entry name" value="HAMP"/>
    <property type="match status" value="3"/>
</dbReference>
<dbReference type="SMART" id="SM00065">
    <property type="entry name" value="GAF"/>
    <property type="match status" value="1"/>
</dbReference>
<dbReference type="InterPro" id="IPR016132">
    <property type="entry name" value="Phyto_chromo_attachment"/>
</dbReference>
<dbReference type="Pfam" id="PF00015">
    <property type="entry name" value="MCPsignal"/>
    <property type="match status" value="1"/>
</dbReference>
<dbReference type="PROSITE" id="PS50046">
    <property type="entry name" value="PHYTOCHROME_2"/>
    <property type="match status" value="1"/>
</dbReference>
<feature type="coiled-coil region" evidence="4">
    <location>
        <begin position="845"/>
        <end position="872"/>
    </location>
</feature>
<dbReference type="InterPro" id="IPR004090">
    <property type="entry name" value="Chemotax_Me-accpt_rcpt"/>
</dbReference>
<feature type="domain" description="Phytochrome chromophore attachment site" evidence="6">
    <location>
        <begin position="469"/>
        <end position="605"/>
    </location>
</feature>
<evidence type="ECO:0000313" key="9">
    <source>
        <dbReference type="EMBL" id="PMB18015.1"/>
    </source>
</evidence>
<evidence type="ECO:0000259" key="6">
    <source>
        <dbReference type="PROSITE" id="PS50046"/>
    </source>
</evidence>
<evidence type="ECO:0000313" key="10">
    <source>
        <dbReference type="Proteomes" id="UP000235081"/>
    </source>
</evidence>
<dbReference type="InterPro" id="IPR004089">
    <property type="entry name" value="MCPsignal_dom"/>
</dbReference>
<evidence type="ECO:0000256" key="5">
    <source>
        <dbReference type="SAM" id="Phobius"/>
    </source>
</evidence>
<dbReference type="RefSeq" id="WP_102183198.1">
    <property type="nucleotide sequence ID" value="NZ_NMQE01000742.1"/>
</dbReference>
<dbReference type="GO" id="GO:0007165">
    <property type="term" value="P:signal transduction"/>
    <property type="evidence" value="ECO:0007669"/>
    <property type="project" value="UniProtKB-KW"/>
</dbReference>
<evidence type="ECO:0000256" key="2">
    <source>
        <dbReference type="ARBA" id="ARBA00029447"/>
    </source>
</evidence>
<name>A0A2N6L7K0_9CYAN</name>
<dbReference type="PANTHER" id="PTHR32089:SF114">
    <property type="entry name" value="METHYL-ACCEPTING CHEMOTAXIS PROTEIN MCPB"/>
    <property type="match status" value="1"/>
</dbReference>
<dbReference type="GO" id="GO:0006935">
    <property type="term" value="P:chemotaxis"/>
    <property type="evidence" value="ECO:0007669"/>
    <property type="project" value="InterPro"/>
</dbReference>
<dbReference type="SUPFAM" id="SSF58104">
    <property type="entry name" value="Methyl-accepting chemotaxis protein (MCP) signaling domain"/>
    <property type="match status" value="1"/>
</dbReference>
<dbReference type="InterPro" id="IPR029016">
    <property type="entry name" value="GAF-like_dom_sf"/>
</dbReference>
<dbReference type="SUPFAM" id="SSF158472">
    <property type="entry name" value="HAMP domain-like"/>
    <property type="match status" value="1"/>
</dbReference>
<dbReference type="PANTHER" id="PTHR32089">
    <property type="entry name" value="METHYL-ACCEPTING CHEMOTAXIS PROTEIN MCPB"/>
    <property type="match status" value="1"/>
</dbReference>
<keyword evidence="5" id="KW-0812">Transmembrane</keyword>
<comment type="similarity">
    <text evidence="2">Belongs to the methyl-accepting chemotaxis (MCP) protein family.</text>
</comment>
<dbReference type="InterPro" id="IPR003660">
    <property type="entry name" value="HAMP_dom"/>
</dbReference>
<dbReference type="SUPFAM" id="SSF55781">
    <property type="entry name" value="GAF domain-like"/>
    <property type="match status" value="1"/>
</dbReference>
<organism evidence="9 10">
    <name type="scientific">Fischerella thermalis CCMEE 5318</name>
    <dbReference type="NCBI Taxonomy" id="2019666"/>
    <lineage>
        <taxon>Bacteria</taxon>
        <taxon>Bacillati</taxon>
        <taxon>Cyanobacteriota</taxon>
        <taxon>Cyanophyceae</taxon>
        <taxon>Nostocales</taxon>
        <taxon>Hapalosiphonaceae</taxon>
        <taxon>Fischerella</taxon>
    </lineage>
</organism>
<dbReference type="Pfam" id="PF01590">
    <property type="entry name" value="GAF"/>
    <property type="match status" value="1"/>
</dbReference>
<dbReference type="PRINTS" id="PR00260">
    <property type="entry name" value="CHEMTRNSDUCR"/>
</dbReference>
<feature type="domain" description="Methyl-accepting transducer" evidence="7">
    <location>
        <begin position="694"/>
        <end position="930"/>
    </location>
</feature>
<dbReference type="GO" id="GO:0016020">
    <property type="term" value="C:membrane"/>
    <property type="evidence" value="ECO:0007669"/>
    <property type="project" value="InterPro"/>
</dbReference>
<keyword evidence="5" id="KW-1133">Transmembrane helix</keyword>
<evidence type="ECO:0000256" key="1">
    <source>
        <dbReference type="ARBA" id="ARBA00023224"/>
    </source>
</evidence>
<evidence type="ECO:0000256" key="3">
    <source>
        <dbReference type="PROSITE-ProRule" id="PRU00284"/>
    </source>
</evidence>
<keyword evidence="4" id="KW-0175">Coiled coil</keyword>
<feature type="domain" description="HAMP" evidence="8">
    <location>
        <begin position="638"/>
        <end position="689"/>
    </location>
</feature>
<dbReference type="Proteomes" id="UP000235081">
    <property type="component" value="Unassembled WGS sequence"/>
</dbReference>
<sequence length="967" mass="106895">MLKIDRSNYQRIFKSGQTHATATPKVKKSLWRRFISLPVSSKNLTVLIFSQLSLIVGLGISSTVIMNRSFQSQSLKQVKSELNIADLNYHLKLNQAKFNLHNQANNTDIINAAELHVLGNQFEQYQQNHNTRVRQILKNEAENLNIEYLALVSIDRRIIASSNSNKYQGKVFDPQGLVSQVLKNPRQIQAHTVINSSELSQQVPLMSSDLSNQEALMNYTLTPVKSLTNNQVIGVLVAGDVVNEQENNAQLTQAATDNTYSAVYINKGAGEFVLATILAKSNKTDLTKAIANLDLPDKSILAQAAVRSGEIVTGQIIIDQQPYAIAAKAIPNITITTAKGNTPVLTGEPVAILVQITKETELQTLLRQNRLHYALAAVIALIVIGIWTYIFKRTTVQQIEKLKDAIQKFTSGDRFARVRIYTNDEVGQLAVAFNQMAETIAQKAHQQENESKIAKQVNSINLRIRGLLNTAQILNVAVTTMREVIKVDRVVVYRFDENWVGKIVAECVDDEWPSALGAEIADPCFAKDYIDKYQKGRVQAIENIYEVGLTECHIAQLEAFAVKANLVAPILLNNKLYGLLIAHQCSSPRQWQESEIDLFKQVAIPIGYALEQAYVLEHSEKARSRAELLAIEQSQQKEALQQQIIKLLREVEGASKGDLTVYAEVTHGEIGTVADFFNCIVENLREIVTKVKTSAIQVNTALGENEGAIRQLANEAIKQAVEINRTLDSVERMTLSIAEVADNAQKAAQIAHTASRTAQKGEIAMDLTVEKISNLRSTIDDTTKKVKRLGDSSQQISRIVSLINEIAVQTNLLAVNAGLEASRAGESSRGFMVVATEVGELAARCSDATQEIKQIVENIQRETNEVIKAMEQGTTQVVEGSRIVEDAKISLNQILTVSREIDELVQSISQATVSQVETSQAVTKLITEISQVSEITRESSRSISQSLQETVGISRELEATVEKFKVK</sequence>
<dbReference type="PROSITE" id="PS50111">
    <property type="entry name" value="CHEMOTAXIS_TRANSDUC_2"/>
    <property type="match status" value="1"/>
</dbReference>
<gene>
    <name evidence="9" type="ORF">CEN46_22160</name>
</gene>
<keyword evidence="1 3" id="KW-0807">Transducer</keyword>